<dbReference type="Gene3D" id="2.70.220.10">
    <property type="entry name" value="Ganglioside GM2 activator"/>
    <property type="match status" value="1"/>
</dbReference>
<proteinExistence type="predicted"/>
<evidence type="ECO:0008006" key="4">
    <source>
        <dbReference type="Google" id="ProtNLM"/>
    </source>
</evidence>
<accession>A0A9P0B599</accession>
<dbReference type="OrthoDB" id="6814999at2759"/>
<dbReference type="InterPro" id="IPR010512">
    <property type="entry name" value="DUF1091"/>
</dbReference>
<gene>
    <name evidence="2" type="ORF">MELIAE_LOCUS6085</name>
</gene>
<keyword evidence="1" id="KW-0732">Signal</keyword>
<dbReference type="Pfam" id="PF06477">
    <property type="entry name" value="DUF1091"/>
    <property type="match status" value="1"/>
</dbReference>
<dbReference type="Proteomes" id="UP001154078">
    <property type="component" value="Chromosome 4"/>
</dbReference>
<reference evidence="2" key="1">
    <citation type="submission" date="2021-12" db="EMBL/GenBank/DDBJ databases">
        <authorList>
            <person name="King R."/>
        </authorList>
    </citation>
    <scope>NUCLEOTIDE SEQUENCE</scope>
</reference>
<dbReference type="InterPro" id="IPR036846">
    <property type="entry name" value="GM2-AP_sf"/>
</dbReference>
<keyword evidence="3" id="KW-1185">Reference proteome</keyword>
<evidence type="ECO:0000256" key="1">
    <source>
        <dbReference type="ARBA" id="ARBA00022729"/>
    </source>
</evidence>
<dbReference type="SUPFAM" id="SSF63707">
    <property type="entry name" value="Ganglioside M2 (gm2) activator"/>
    <property type="match status" value="1"/>
</dbReference>
<name>A0A9P0B599_BRAAE</name>
<evidence type="ECO:0000313" key="3">
    <source>
        <dbReference type="Proteomes" id="UP001154078"/>
    </source>
</evidence>
<organism evidence="2 3">
    <name type="scientific">Brassicogethes aeneus</name>
    <name type="common">Rape pollen beetle</name>
    <name type="synonym">Meligethes aeneus</name>
    <dbReference type="NCBI Taxonomy" id="1431903"/>
    <lineage>
        <taxon>Eukaryota</taxon>
        <taxon>Metazoa</taxon>
        <taxon>Ecdysozoa</taxon>
        <taxon>Arthropoda</taxon>
        <taxon>Hexapoda</taxon>
        <taxon>Insecta</taxon>
        <taxon>Pterygota</taxon>
        <taxon>Neoptera</taxon>
        <taxon>Endopterygota</taxon>
        <taxon>Coleoptera</taxon>
        <taxon>Polyphaga</taxon>
        <taxon>Cucujiformia</taxon>
        <taxon>Nitidulidae</taxon>
        <taxon>Meligethinae</taxon>
        <taxon>Brassicogethes</taxon>
    </lineage>
</organism>
<evidence type="ECO:0000313" key="2">
    <source>
        <dbReference type="EMBL" id="CAH0554510.1"/>
    </source>
</evidence>
<sequence>MHSARHNTRLLRHACTQIVVYSLVNGTATVSKLGMCDPKGDYKIKFEAKLKNDGDKQIVEEASLTTDIDIGDNVKNNVEVAKFDSAANDYKFLTKIEVTYCEFMEKFMGEFSDAMMEAGGLKKGTCPIPKGAYKLTNHHLDFSLVKGKDEVPDGKFRVKNNLVDAKTNAPLGCMEIDFTLEK</sequence>
<dbReference type="AlphaFoldDB" id="A0A9P0B599"/>
<dbReference type="EMBL" id="OV121135">
    <property type="protein sequence ID" value="CAH0554510.1"/>
    <property type="molecule type" value="Genomic_DNA"/>
</dbReference>
<protein>
    <recommendedName>
        <fullName evidence="4">MD-2-related lipid-recognition domain-containing protein</fullName>
    </recommendedName>
</protein>